<name>A0A9X2RIJ2_9PROT</name>
<gene>
    <name evidence="5" type="ORF">NOG11_12050</name>
</gene>
<evidence type="ECO:0000313" key="6">
    <source>
        <dbReference type="Proteomes" id="UP001142610"/>
    </source>
</evidence>
<dbReference type="Proteomes" id="UP001142610">
    <property type="component" value="Unassembled WGS sequence"/>
</dbReference>
<evidence type="ECO:0000259" key="4">
    <source>
        <dbReference type="PROSITE" id="PS01124"/>
    </source>
</evidence>
<dbReference type="RefSeq" id="WP_256620015.1">
    <property type="nucleotide sequence ID" value="NZ_JANIBC010000012.1"/>
</dbReference>
<dbReference type="GO" id="GO:0003700">
    <property type="term" value="F:DNA-binding transcription factor activity"/>
    <property type="evidence" value="ECO:0007669"/>
    <property type="project" value="InterPro"/>
</dbReference>
<keyword evidence="3" id="KW-1133">Transmembrane helix</keyword>
<dbReference type="GO" id="GO:0043565">
    <property type="term" value="F:sequence-specific DNA binding"/>
    <property type="evidence" value="ECO:0007669"/>
    <property type="project" value="InterPro"/>
</dbReference>
<organism evidence="5 6">
    <name type="scientific">Parvularcula maris</name>
    <dbReference type="NCBI Taxonomy" id="2965077"/>
    <lineage>
        <taxon>Bacteria</taxon>
        <taxon>Pseudomonadati</taxon>
        <taxon>Pseudomonadota</taxon>
        <taxon>Alphaproteobacteria</taxon>
        <taxon>Parvularculales</taxon>
        <taxon>Parvularculaceae</taxon>
        <taxon>Parvularcula</taxon>
    </lineage>
</organism>
<feature type="transmembrane region" description="Helical" evidence="3">
    <location>
        <begin position="186"/>
        <end position="204"/>
    </location>
</feature>
<keyword evidence="1" id="KW-0238">DNA-binding</keyword>
<keyword evidence="3" id="KW-0472">Membrane</keyword>
<feature type="transmembrane region" description="Helical" evidence="3">
    <location>
        <begin position="6"/>
        <end position="24"/>
    </location>
</feature>
<protein>
    <recommendedName>
        <fullName evidence="4">HTH araC/xylS-type domain-containing protein</fullName>
    </recommendedName>
</protein>
<dbReference type="PROSITE" id="PS01124">
    <property type="entry name" value="HTH_ARAC_FAMILY_2"/>
    <property type="match status" value="1"/>
</dbReference>
<evidence type="ECO:0000313" key="5">
    <source>
        <dbReference type="EMBL" id="MCQ8186120.1"/>
    </source>
</evidence>
<dbReference type="EMBL" id="JANIBC010000012">
    <property type="protein sequence ID" value="MCQ8186120.1"/>
    <property type="molecule type" value="Genomic_DNA"/>
</dbReference>
<dbReference type="InterPro" id="IPR018060">
    <property type="entry name" value="HTH_AraC"/>
</dbReference>
<proteinExistence type="predicted"/>
<accession>A0A9X2RIJ2</accession>
<feature type="transmembrane region" description="Helical" evidence="3">
    <location>
        <begin position="119"/>
        <end position="140"/>
    </location>
</feature>
<evidence type="ECO:0000256" key="2">
    <source>
        <dbReference type="SAM" id="MobiDB-lite"/>
    </source>
</evidence>
<keyword evidence="3" id="KW-0812">Transmembrane</keyword>
<evidence type="ECO:0000256" key="1">
    <source>
        <dbReference type="ARBA" id="ARBA00023125"/>
    </source>
</evidence>
<keyword evidence="6" id="KW-1185">Reference proteome</keyword>
<feature type="transmembrane region" description="Helical" evidence="3">
    <location>
        <begin position="31"/>
        <end position="49"/>
    </location>
</feature>
<feature type="transmembrane region" description="Helical" evidence="3">
    <location>
        <begin position="61"/>
        <end position="83"/>
    </location>
</feature>
<feature type="transmembrane region" description="Helical" evidence="3">
    <location>
        <begin position="161"/>
        <end position="180"/>
    </location>
</feature>
<dbReference type="SMART" id="SM00342">
    <property type="entry name" value="HTH_ARAC"/>
    <property type="match status" value="1"/>
</dbReference>
<feature type="transmembrane region" description="Helical" evidence="3">
    <location>
        <begin position="95"/>
        <end position="113"/>
    </location>
</feature>
<dbReference type="AlphaFoldDB" id="A0A9X2RIJ2"/>
<evidence type="ECO:0000256" key="3">
    <source>
        <dbReference type="SAM" id="Phobius"/>
    </source>
</evidence>
<comment type="caution">
    <text evidence="5">The sequence shown here is derived from an EMBL/GenBank/DDBJ whole genome shotgun (WGS) entry which is preliminary data.</text>
</comment>
<sequence length="351" mass="38060">MLLLQAALCFSSNGLAVLVAILFLRDAGGQVAARLGAAVFLCSIGYSLNLLPGPLRLPEPLYIAAALMNVPTLGLNLLFGRALLLDGFRMGAREWFLLVVLSLLMLLVSRPLIGLPSPGQGLATAALGLAGLAVMAHLFWIAATEYRTDLVDSRRRVRIDILVFALGNTAVVSIIELRGMSIVAEGIAFDTGTLVLSSTIILWITRTDPMRLFPPPAKGSPAPTEPKETAPRVALGKHRLLQAMEHDEVWRDETLTITSLAGRLAMPEHQLRALINKEMGHRNFAAFLNGYRLGEAKRRLANPEEAGIPILTIAMESGYRTLSTSTEPSRPRRGDSIGLPGESDQGKYQRR</sequence>
<feature type="region of interest" description="Disordered" evidence="2">
    <location>
        <begin position="319"/>
        <end position="351"/>
    </location>
</feature>
<reference evidence="5" key="1">
    <citation type="submission" date="2022-07" db="EMBL/GenBank/DDBJ databases">
        <title>Parvularcula maris sp. nov., an algicidal bacterium isolated from seawater.</title>
        <authorList>
            <person name="Li F."/>
        </authorList>
    </citation>
    <scope>NUCLEOTIDE SEQUENCE</scope>
    <source>
        <strain evidence="5">BGMRC 0090</strain>
    </source>
</reference>
<feature type="domain" description="HTH araC/xylS-type" evidence="4">
    <location>
        <begin position="238"/>
        <end position="334"/>
    </location>
</feature>
<dbReference type="PANTHER" id="PTHR43280:SF29">
    <property type="entry name" value="ARAC-FAMILY TRANSCRIPTIONAL REGULATOR"/>
    <property type="match status" value="1"/>
</dbReference>
<dbReference type="Gene3D" id="1.10.10.60">
    <property type="entry name" value="Homeodomain-like"/>
    <property type="match status" value="1"/>
</dbReference>
<dbReference type="PANTHER" id="PTHR43280">
    <property type="entry name" value="ARAC-FAMILY TRANSCRIPTIONAL REGULATOR"/>
    <property type="match status" value="1"/>
</dbReference>